<dbReference type="EMBL" id="JBBHJY010000002">
    <property type="protein sequence ID" value="MEJ6009344.1"/>
    <property type="molecule type" value="Genomic_DNA"/>
</dbReference>
<keyword evidence="1" id="KW-0285">Flavoprotein</keyword>
<dbReference type="InterPro" id="IPR016169">
    <property type="entry name" value="FAD-bd_PCMH_sub2"/>
</dbReference>
<proteinExistence type="predicted"/>
<dbReference type="SUPFAM" id="SSF56176">
    <property type="entry name" value="FAD-binding/transporter-associated domain-like"/>
    <property type="match status" value="1"/>
</dbReference>
<keyword evidence="2" id="KW-0274">FAD</keyword>
<protein>
    <submittedName>
        <fullName evidence="4">FAD-binding protein</fullName>
    </submittedName>
</protein>
<evidence type="ECO:0000313" key="5">
    <source>
        <dbReference type="Proteomes" id="UP001379235"/>
    </source>
</evidence>
<dbReference type="Proteomes" id="UP001379235">
    <property type="component" value="Unassembled WGS sequence"/>
</dbReference>
<evidence type="ECO:0000256" key="1">
    <source>
        <dbReference type="ARBA" id="ARBA00022630"/>
    </source>
</evidence>
<dbReference type="InterPro" id="IPR006094">
    <property type="entry name" value="Oxid_FAD_bind_N"/>
</dbReference>
<evidence type="ECO:0000313" key="4">
    <source>
        <dbReference type="EMBL" id="MEJ6009344.1"/>
    </source>
</evidence>
<accession>A0ABU8S650</accession>
<dbReference type="SUPFAM" id="SSF55103">
    <property type="entry name" value="FAD-linked oxidases, C-terminal domain"/>
    <property type="match status" value="1"/>
</dbReference>
<dbReference type="PANTHER" id="PTHR11748:SF103">
    <property type="entry name" value="GLYCOLATE OXIDASE SUBUNIT GLCE"/>
    <property type="match status" value="1"/>
</dbReference>
<reference evidence="4 5" key="1">
    <citation type="submission" date="2024-03" db="EMBL/GenBank/DDBJ databases">
        <authorList>
            <person name="Jo J.-H."/>
        </authorList>
    </citation>
    <scope>NUCLEOTIDE SEQUENCE [LARGE SCALE GENOMIC DNA]</scope>
    <source>
        <strain evidence="4 5">AS3R-12</strain>
    </source>
</reference>
<sequence>MSGTLILRPATSAELVDLVGQAAADASPLELFAGCSKHSVANPDREVQPVDLGAFTGVVDYEPSELVMTVRPATPLAEVEALLGQNGQMLAFEPWDAGMLWGNTGKSTIGGVIAAGISGPRRLSAGGARDHLLGFHAVSGRGEGFKAGGKVVKNVTGYDLSKLIAGSWGQLAIMTELSLKVLPAPRSSMTVLVERLSAEAAVRAMSAAMGSRMSPAAAAHVPARGSDRSRTCFRIEGFAESVAERARQLAVLLEGYGSASELDAESSLSFWRDVREAGTLQTAEALWRAHLSPAAAAKLAYALSDAGAEWIMDWAGAALWIGASSETDVRSLVAAHGGHAMLMRAPEALRSTTPIRHPEAPAVAALSARVRQAFDPAGVLDPRRFC</sequence>
<dbReference type="InterPro" id="IPR036318">
    <property type="entry name" value="FAD-bd_PCMH-like_sf"/>
</dbReference>
<dbReference type="Gene3D" id="3.30.465.10">
    <property type="match status" value="1"/>
</dbReference>
<dbReference type="RefSeq" id="WP_339965358.1">
    <property type="nucleotide sequence ID" value="NZ_JBBHJY010000002.1"/>
</dbReference>
<comment type="caution">
    <text evidence="4">The sequence shown here is derived from an EMBL/GenBank/DDBJ whole genome shotgun (WGS) entry which is preliminary data.</text>
</comment>
<evidence type="ECO:0000256" key="2">
    <source>
        <dbReference type="ARBA" id="ARBA00022827"/>
    </source>
</evidence>
<dbReference type="PROSITE" id="PS51387">
    <property type="entry name" value="FAD_PCMH"/>
    <property type="match status" value="1"/>
</dbReference>
<dbReference type="Pfam" id="PF01565">
    <property type="entry name" value="FAD_binding_4"/>
    <property type="match status" value="1"/>
</dbReference>
<feature type="domain" description="FAD-binding PCMH-type" evidence="3">
    <location>
        <begin position="1"/>
        <end position="184"/>
    </location>
</feature>
<name>A0ABU8S650_9SPHN</name>
<evidence type="ECO:0000259" key="3">
    <source>
        <dbReference type="PROSITE" id="PS51387"/>
    </source>
</evidence>
<keyword evidence="5" id="KW-1185">Reference proteome</keyword>
<dbReference type="PANTHER" id="PTHR11748">
    <property type="entry name" value="D-LACTATE DEHYDROGENASE"/>
    <property type="match status" value="1"/>
</dbReference>
<dbReference type="InterPro" id="IPR016166">
    <property type="entry name" value="FAD-bd_PCMH"/>
</dbReference>
<dbReference type="InterPro" id="IPR016164">
    <property type="entry name" value="FAD-linked_Oxase-like_C"/>
</dbReference>
<organism evidence="4 5">
    <name type="scientific">Novosphingobium aquae</name>
    <dbReference type="NCBI Taxonomy" id="3133435"/>
    <lineage>
        <taxon>Bacteria</taxon>
        <taxon>Pseudomonadati</taxon>
        <taxon>Pseudomonadota</taxon>
        <taxon>Alphaproteobacteria</taxon>
        <taxon>Sphingomonadales</taxon>
        <taxon>Sphingomonadaceae</taxon>
        <taxon>Novosphingobium</taxon>
    </lineage>
</organism>
<gene>
    <name evidence="4" type="ORF">WG900_05375</name>
</gene>